<evidence type="ECO:0000256" key="6">
    <source>
        <dbReference type="ARBA" id="ARBA00023295"/>
    </source>
</evidence>
<dbReference type="GO" id="GO:0000272">
    <property type="term" value="P:polysaccharide catabolic process"/>
    <property type="evidence" value="ECO:0007669"/>
    <property type="project" value="UniProtKB-KW"/>
</dbReference>
<dbReference type="PANTHER" id="PTHR31983">
    <property type="entry name" value="ENDO-1,3(4)-BETA-GLUCANASE 1"/>
    <property type="match status" value="1"/>
</dbReference>
<dbReference type="AlphaFoldDB" id="A0A0A0B981"/>
<evidence type="ECO:0000313" key="10">
    <source>
        <dbReference type="EMBL" id="KGM02758.1"/>
    </source>
</evidence>
<comment type="similarity">
    <text evidence="2">Belongs to the glycosyl hydrolase 81 family.</text>
</comment>
<dbReference type="InterPro" id="IPR040720">
    <property type="entry name" value="GH81_C"/>
</dbReference>
<keyword evidence="6" id="KW-0326">Glycosidase</keyword>
<evidence type="ECO:0000256" key="3">
    <source>
        <dbReference type="ARBA" id="ARBA00012780"/>
    </source>
</evidence>
<evidence type="ECO:0000313" key="11">
    <source>
        <dbReference type="Proteomes" id="UP000029833"/>
    </source>
</evidence>
<proteinExistence type="inferred from homology"/>
<dbReference type="InterPro" id="IPR005200">
    <property type="entry name" value="Endo-beta-glucanase"/>
</dbReference>
<dbReference type="OrthoDB" id="5480482at2"/>
<dbReference type="PANTHER" id="PTHR31983:SF0">
    <property type="entry name" value="GLUCAN ENDO-1,3-BETA-D-GLUCOSIDASE 2"/>
    <property type="match status" value="1"/>
</dbReference>
<accession>A0A0A0B981</accession>
<keyword evidence="4" id="KW-0378">Hydrolase</keyword>
<comment type="catalytic activity">
    <reaction evidence="1">
        <text>Hydrolysis of (1-&gt;3)-beta-D-glucosidic linkages in (1-&gt;3)-beta-D-glucans.</text>
        <dbReference type="EC" id="3.2.1.39"/>
    </reaction>
</comment>
<dbReference type="GO" id="GO:0071555">
    <property type="term" value="P:cell wall organization"/>
    <property type="evidence" value="ECO:0007669"/>
    <property type="project" value="UniProtKB-KW"/>
</dbReference>
<keyword evidence="5" id="KW-0119">Carbohydrate metabolism</keyword>
<organism evidence="10 11">
    <name type="scientific">Cellulomonas cellasea DSM 20118</name>
    <dbReference type="NCBI Taxonomy" id="1408250"/>
    <lineage>
        <taxon>Bacteria</taxon>
        <taxon>Bacillati</taxon>
        <taxon>Actinomycetota</taxon>
        <taxon>Actinomycetes</taxon>
        <taxon>Micrococcales</taxon>
        <taxon>Cellulomonadaceae</taxon>
        <taxon>Cellulomonas</taxon>
    </lineage>
</organism>
<evidence type="ECO:0000256" key="4">
    <source>
        <dbReference type="ARBA" id="ARBA00022801"/>
    </source>
</evidence>
<dbReference type="GO" id="GO:0042973">
    <property type="term" value="F:glucan endo-1,3-beta-D-glucosidase activity"/>
    <property type="evidence" value="ECO:0007669"/>
    <property type="project" value="UniProtKB-EC"/>
</dbReference>
<sequence length="710" mass="73482">MTARRGTVIGIVAAVVAVVVAAVVLLGGRGTGGSTNQAGVARAASVEGPEDADLPEVDTQALVEGLEQKAVAKIAPVRLAEGLVPPTNRWFSGLVFGDEPQPVFPLPASFGLTDSGFGVGMPKPVTSEKAIVAPHVPGVTVDAGAQDVRISAYDTATVSMELLDGEGAVLGTVVIAEGSPFASFTAGDSGASLTLDAAFTPAAGATAAEGTSVATATTDGSDYGLVTPEGALEGSSVTLEAGASATVYPLPQDASDEALTALAAAAADPVVGSELSYGVNEQVARTTIGYVTASGSPSAYVTMPHHRLGEQPERADCAIGEYASVYGTLELCAGSTLTTWAPTVEPQGELDLADVPEDKLTVIREQVAKDVESTVPFPSDTYFGGKALNRAATLVVLGEQVGAEDVVAPLREKVTETLLEWADPARCATEDARCFVYDDAAKGVVGLTPSFGADEFNDHHFHYGYFLAAAGLLAADDEGLRDQLAPVMDVLAQDIAAVTASEWFPELRNFDVYAGHAWASGTSPFADGNNQESSSEAINAWNGLGLWAATSGQDELGVQATWLTSAEAASTKAYWTDPDLEHPVFEGFEHEVVSLNWGGKRDYATWFSPDPGAMLGILLLPMSPVSGYLAGDPEGIRARVAEGTPDGWEAKFSDYILAYSALAGPEDAATAWDESLKLSDEWIDDGNSRAYLLAWIAAVESGGVPSLPAS</sequence>
<keyword evidence="8" id="KW-0624">Polysaccharide degradation</keyword>
<evidence type="ECO:0000256" key="2">
    <source>
        <dbReference type="ARBA" id="ARBA00010730"/>
    </source>
</evidence>
<dbReference type="Proteomes" id="UP000029833">
    <property type="component" value="Unassembled WGS sequence"/>
</dbReference>
<evidence type="ECO:0000259" key="9">
    <source>
        <dbReference type="Pfam" id="PF17652"/>
    </source>
</evidence>
<dbReference type="EMBL" id="AXNT01000036">
    <property type="protein sequence ID" value="KGM02758.1"/>
    <property type="molecule type" value="Genomic_DNA"/>
</dbReference>
<feature type="domain" description="Glycosyl hydrolase family 81 C-terminal" evidence="9">
    <location>
        <begin position="362"/>
        <end position="693"/>
    </location>
</feature>
<dbReference type="Pfam" id="PF17652">
    <property type="entry name" value="Glyco_hydro81C"/>
    <property type="match status" value="1"/>
</dbReference>
<dbReference type="PROSITE" id="PS52008">
    <property type="entry name" value="GH81"/>
    <property type="match status" value="1"/>
</dbReference>
<protein>
    <recommendedName>
        <fullName evidence="3">glucan endo-1,3-beta-D-glucosidase</fullName>
        <ecNumber evidence="3">3.2.1.39</ecNumber>
    </recommendedName>
</protein>
<keyword evidence="11" id="KW-1185">Reference proteome</keyword>
<dbReference type="STRING" id="1408250.Q760_11500"/>
<evidence type="ECO:0000256" key="5">
    <source>
        <dbReference type="ARBA" id="ARBA00023277"/>
    </source>
</evidence>
<evidence type="ECO:0000256" key="7">
    <source>
        <dbReference type="ARBA" id="ARBA00023316"/>
    </source>
</evidence>
<name>A0A0A0B981_9CELL</name>
<comment type="caution">
    <text evidence="10">The sequence shown here is derived from an EMBL/GenBank/DDBJ whole genome shotgun (WGS) entry which is preliminary data.</text>
</comment>
<dbReference type="Gene3D" id="2.70.98.30">
    <property type="entry name" value="Golgi alpha-mannosidase II, domain 4"/>
    <property type="match status" value="1"/>
</dbReference>
<gene>
    <name evidence="10" type="ORF">Q760_11500</name>
</gene>
<dbReference type="RefSeq" id="WP_052103860.1">
    <property type="nucleotide sequence ID" value="NZ_AXNT01000036.1"/>
</dbReference>
<dbReference type="EC" id="3.2.1.39" evidence="3"/>
<reference evidence="10 11" key="1">
    <citation type="submission" date="2013-10" db="EMBL/GenBank/DDBJ databases">
        <authorList>
            <person name="Wang G."/>
            <person name="Zhuang W."/>
        </authorList>
    </citation>
    <scope>NUCLEOTIDE SEQUENCE [LARGE SCALE GENOMIC DNA]</scope>
    <source>
        <strain evidence="10 11">DSM 20118</strain>
    </source>
</reference>
<keyword evidence="7" id="KW-0961">Cell wall biogenesis/degradation</keyword>
<evidence type="ECO:0000256" key="1">
    <source>
        <dbReference type="ARBA" id="ARBA00000382"/>
    </source>
</evidence>
<evidence type="ECO:0000256" key="8">
    <source>
        <dbReference type="ARBA" id="ARBA00023326"/>
    </source>
</evidence>
<dbReference type="GO" id="GO:0052861">
    <property type="term" value="F:endo-1,3(4)-beta-glucanase activity"/>
    <property type="evidence" value="ECO:0007669"/>
    <property type="project" value="InterPro"/>
</dbReference>